<comment type="caution">
    <text evidence="2">The sequence shown here is derived from an EMBL/GenBank/DDBJ whole genome shotgun (WGS) entry which is preliminary data.</text>
</comment>
<dbReference type="AlphaFoldDB" id="A0AAP0NUQ9"/>
<feature type="compositionally biased region" description="Polar residues" evidence="1">
    <location>
        <begin position="9"/>
        <end position="20"/>
    </location>
</feature>
<feature type="compositionally biased region" description="Polar residues" evidence="1">
    <location>
        <begin position="27"/>
        <end position="49"/>
    </location>
</feature>
<keyword evidence="3" id="KW-1185">Reference proteome</keyword>
<sequence>MEGEEESEQGTWVQGAQRNQVNKRRISSGSFNTLENSHSLSTWRGSSLR</sequence>
<dbReference type="Proteomes" id="UP001419268">
    <property type="component" value="Unassembled WGS sequence"/>
</dbReference>
<protein>
    <submittedName>
        <fullName evidence="2">Uncharacterized protein</fullName>
    </submittedName>
</protein>
<gene>
    <name evidence="2" type="ORF">Scep_016528</name>
</gene>
<reference evidence="2 3" key="1">
    <citation type="submission" date="2024-01" db="EMBL/GenBank/DDBJ databases">
        <title>Genome assemblies of Stephania.</title>
        <authorList>
            <person name="Yang L."/>
        </authorList>
    </citation>
    <scope>NUCLEOTIDE SEQUENCE [LARGE SCALE GENOMIC DNA]</scope>
    <source>
        <strain evidence="2">JXDWG</strain>
        <tissue evidence="2">Leaf</tissue>
    </source>
</reference>
<dbReference type="EMBL" id="JBBNAG010000007">
    <property type="protein sequence ID" value="KAK9118435.1"/>
    <property type="molecule type" value="Genomic_DNA"/>
</dbReference>
<evidence type="ECO:0000313" key="3">
    <source>
        <dbReference type="Proteomes" id="UP001419268"/>
    </source>
</evidence>
<feature type="region of interest" description="Disordered" evidence="1">
    <location>
        <begin position="1"/>
        <end position="49"/>
    </location>
</feature>
<proteinExistence type="predicted"/>
<name>A0AAP0NUQ9_9MAGN</name>
<evidence type="ECO:0000313" key="2">
    <source>
        <dbReference type="EMBL" id="KAK9118435.1"/>
    </source>
</evidence>
<organism evidence="2 3">
    <name type="scientific">Stephania cephalantha</name>
    <dbReference type="NCBI Taxonomy" id="152367"/>
    <lineage>
        <taxon>Eukaryota</taxon>
        <taxon>Viridiplantae</taxon>
        <taxon>Streptophyta</taxon>
        <taxon>Embryophyta</taxon>
        <taxon>Tracheophyta</taxon>
        <taxon>Spermatophyta</taxon>
        <taxon>Magnoliopsida</taxon>
        <taxon>Ranunculales</taxon>
        <taxon>Menispermaceae</taxon>
        <taxon>Menispermoideae</taxon>
        <taxon>Cissampelideae</taxon>
        <taxon>Stephania</taxon>
    </lineage>
</organism>
<accession>A0AAP0NUQ9</accession>
<evidence type="ECO:0000256" key="1">
    <source>
        <dbReference type="SAM" id="MobiDB-lite"/>
    </source>
</evidence>